<comment type="caution">
    <text evidence="7">The sequence shown here is derived from an EMBL/GenBank/DDBJ whole genome shotgun (WGS) entry which is preliminary data.</text>
</comment>
<dbReference type="GO" id="GO:0012505">
    <property type="term" value="C:endomembrane system"/>
    <property type="evidence" value="ECO:0007669"/>
    <property type="project" value="UniProtKB-SubCell"/>
</dbReference>
<dbReference type="InterPro" id="IPR003807">
    <property type="entry name" value="DUF202"/>
</dbReference>
<evidence type="ECO:0000313" key="8">
    <source>
        <dbReference type="Proteomes" id="UP000176339"/>
    </source>
</evidence>
<proteinExistence type="predicted"/>
<dbReference type="AlphaFoldDB" id="A0A1F5P440"/>
<sequence length="91" mass="10142">MNSSHKEIPPHKLILRDHLAVERTMLANERTLLAYIRTSLALVITGVSGVHFFDNHTFRILGSVLIAGGLIALVIGFARFYAVREATKEKN</sequence>
<reference evidence="7 8" key="1">
    <citation type="journal article" date="2016" name="Nat. Commun.">
        <title>Thousands of microbial genomes shed light on interconnected biogeochemical processes in an aquifer system.</title>
        <authorList>
            <person name="Anantharaman K."/>
            <person name="Brown C.T."/>
            <person name="Hug L.A."/>
            <person name="Sharon I."/>
            <person name="Castelle C.J."/>
            <person name="Probst A.J."/>
            <person name="Thomas B.C."/>
            <person name="Singh A."/>
            <person name="Wilkins M.J."/>
            <person name="Karaoz U."/>
            <person name="Brodie E.L."/>
            <person name="Williams K.H."/>
            <person name="Hubbard S.S."/>
            <person name="Banfield J.F."/>
        </authorList>
    </citation>
    <scope>NUCLEOTIDE SEQUENCE [LARGE SCALE GENOMIC DNA]</scope>
</reference>
<organism evidence="7 8">
    <name type="scientific">Candidatus Doudnabacteria bacterium RIFCSPHIGHO2_01_FULL_49_9</name>
    <dbReference type="NCBI Taxonomy" id="1817827"/>
    <lineage>
        <taxon>Bacteria</taxon>
        <taxon>Candidatus Doudnaibacteriota</taxon>
    </lineage>
</organism>
<dbReference type="Pfam" id="PF02656">
    <property type="entry name" value="DUF202"/>
    <property type="match status" value="1"/>
</dbReference>
<comment type="subcellular location">
    <subcellularLocation>
        <location evidence="1">Endomembrane system</location>
        <topology evidence="1">Multi-pass membrane protein</topology>
    </subcellularLocation>
</comment>
<keyword evidence="2 5" id="KW-0812">Transmembrane</keyword>
<evidence type="ECO:0000259" key="6">
    <source>
        <dbReference type="Pfam" id="PF02656"/>
    </source>
</evidence>
<name>A0A1F5P440_9BACT</name>
<evidence type="ECO:0000256" key="3">
    <source>
        <dbReference type="ARBA" id="ARBA00022989"/>
    </source>
</evidence>
<gene>
    <name evidence="7" type="ORF">A2846_04110</name>
</gene>
<evidence type="ECO:0000313" key="7">
    <source>
        <dbReference type="EMBL" id="OGE84678.1"/>
    </source>
</evidence>
<feature type="transmembrane region" description="Helical" evidence="5">
    <location>
        <begin position="59"/>
        <end position="82"/>
    </location>
</feature>
<accession>A0A1F5P440</accession>
<evidence type="ECO:0000256" key="5">
    <source>
        <dbReference type="SAM" id="Phobius"/>
    </source>
</evidence>
<feature type="domain" description="DUF202" evidence="6">
    <location>
        <begin position="23"/>
        <end position="84"/>
    </location>
</feature>
<evidence type="ECO:0000256" key="2">
    <source>
        <dbReference type="ARBA" id="ARBA00022692"/>
    </source>
</evidence>
<dbReference type="EMBL" id="MFEN01000001">
    <property type="protein sequence ID" value="OGE84678.1"/>
    <property type="molecule type" value="Genomic_DNA"/>
</dbReference>
<keyword evidence="4 5" id="KW-0472">Membrane</keyword>
<keyword evidence="3 5" id="KW-1133">Transmembrane helix</keyword>
<dbReference type="Proteomes" id="UP000176339">
    <property type="component" value="Unassembled WGS sequence"/>
</dbReference>
<evidence type="ECO:0000256" key="1">
    <source>
        <dbReference type="ARBA" id="ARBA00004127"/>
    </source>
</evidence>
<evidence type="ECO:0000256" key="4">
    <source>
        <dbReference type="ARBA" id="ARBA00023136"/>
    </source>
</evidence>
<feature type="transmembrane region" description="Helical" evidence="5">
    <location>
        <begin position="32"/>
        <end position="53"/>
    </location>
</feature>
<protein>
    <recommendedName>
        <fullName evidence="6">DUF202 domain-containing protein</fullName>
    </recommendedName>
</protein>